<name>A0A350P6F7_9ALTE</name>
<evidence type="ECO:0000313" key="2">
    <source>
        <dbReference type="Proteomes" id="UP000263517"/>
    </source>
</evidence>
<reference evidence="1 2" key="1">
    <citation type="journal article" date="2018" name="Nat. Biotechnol.">
        <title>A standardized bacterial taxonomy based on genome phylogeny substantially revises the tree of life.</title>
        <authorList>
            <person name="Parks D.H."/>
            <person name="Chuvochina M."/>
            <person name="Waite D.W."/>
            <person name="Rinke C."/>
            <person name="Skarshewski A."/>
            <person name="Chaumeil P.A."/>
            <person name="Hugenholtz P."/>
        </authorList>
    </citation>
    <scope>NUCLEOTIDE SEQUENCE [LARGE SCALE GENOMIC DNA]</scope>
    <source>
        <strain evidence="1">UBA11978</strain>
    </source>
</reference>
<dbReference type="EMBL" id="DNAN01000500">
    <property type="protein sequence ID" value="HAW76874.1"/>
    <property type="molecule type" value="Genomic_DNA"/>
</dbReference>
<dbReference type="Proteomes" id="UP000263517">
    <property type="component" value="Unassembled WGS sequence"/>
</dbReference>
<proteinExistence type="predicted"/>
<dbReference type="AlphaFoldDB" id="A0A350P6F7"/>
<sequence length="106" mass="12508">MAKKPYVSKRKLKVKPPIRKGAIFDKPYYETRLKELKYPKTPNTPKGRKRKRNLQLLLQNKRKKRSVSLFANEGTKKMWGMFRRPLGEDESKKRYPNASNVSGLMI</sequence>
<organism evidence="1 2">
    <name type="scientific">Alteromonas australica</name>
    <dbReference type="NCBI Taxonomy" id="589873"/>
    <lineage>
        <taxon>Bacteria</taxon>
        <taxon>Pseudomonadati</taxon>
        <taxon>Pseudomonadota</taxon>
        <taxon>Gammaproteobacteria</taxon>
        <taxon>Alteromonadales</taxon>
        <taxon>Alteromonadaceae</taxon>
        <taxon>Alteromonas/Salinimonas group</taxon>
        <taxon>Alteromonas</taxon>
    </lineage>
</organism>
<protein>
    <submittedName>
        <fullName evidence="1">Uncharacterized protein</fullName>
    </submittedName>
</protein>
<evidence type="ECO:0000313" key="1">
    <source>
        <dbReference type="EMBL" id="HAW76874.1"/>
    </source>
</evidence>
<accession>A0A350P6F7</accession>
<gene>
    <name evidence="1" type="ORF">DCW74_14215</name>
</gene>
<comment type="caution">
    <text evidence="1">The sequence shown here is derived from an EMBL/GenBank/DDBJ whole genome shotgun (WGS) entry which is preliminary data.</text>
</comment>